<dbReference type="SUPFAM" id="SSF101874">
    <property type="entry name" value="YceI-like"/>
    <property type="match status" value="1"/>
</dbReference>
<proteinExistence type="predicted"/>
<dbReference type="Pfam" id="PF04264">
    <property type="entry name" value="YceI"/>
    <property type="match status" value="1"/>
</dbReference>
<gene>
    <name evidence="2" type="primary">yceI_23</name>
    <name evidence="2" type="ORF">GALL_312610</name>
</gene>
<comment type="caution">
    <text evidence="2">The sequence shown here is derived from an EMBL/GenBank/DDBJ whole genome shotgun (WGS) entry which is preliminary data.</text>
</comment>
<sequence>MTTAVPAGTWVIDSSHSEVGFTVRHLMVSKVRGLFEKFSGTITVADDFTASRVEATIDAASVSTRDEARDNHIRTNDFFGVEEHPTWTFVSTGISSKGSDYALAGDLTIKGVTKPVILDLEVLGVNKDPWGNTKVGFTASTKINRKDFGIEWNAPLETGGILVSDDVTITLEIQAALQV</sequence>
<dbReference type="AlphaFoldDB" id="A0A1J5QTE4"/>
<name>A0A1J5QTE4_9ZZZZ</name>
<dbReference type="InterPro" id="IPR007372">
    <property type="entry name" value="Lipid/polyisoprenoid-bd_YceI"/>
</dbReference>
<organism evidence="2">
    <name type="scientific">mine drainage metagenome</name>
    <dbReference type="NCBI Taxonomy" id="410659"/>
    <lineage>
        <taxon>unclassified sequences</taxon>
        <taxon>metagenomes</taxon>
        <taxon>ecological metagenomes</taxon>
    </lineage>
</organism>
<evidence type="ECO:0000313" key="2">
    <source>
        <dbReference type="EMBL" id="OIQ86894.1"/>
    </source>
</evidence>
<dbReference type="EMBL" id="MLJW01000453">
    <property type="protein sequence ID" value="OIQ86894.1"/>
    <property type="molecule type" value="Genomic_DNA"/>
</dbReference>
<dbReference type="PANTHER" id="PTHR34406">
    <property type="entry name" value="PROTEIN YCEI"/>
    <property type="match status" value="1"/>
</dbReference>
<feature type="domain" description="Lipid/polyisoprenoid-binding YceI-like" evidence="1">
    <location>
        <begin position="9"/>
        <end position="176"/>
    </location>
</feature>
<reference evidence="2" key="1">
    <citation type="submission" date="2016-10" db="EMBL/GenBank/DDBJ databases">
        <title>Sequence of Gallionella enrichment culture.</title>
        <authorList>
            <person name="Poehlein A."/>
            <person name="Muehling M."/>
            <person name="Daniel R."/>
        </authorList>
    </citation>
    <scope>NUCLEOTIDE SEQUENCE</scope>
</reference>
<evidence type="ECO:0000259" key="1">
    <source>
        <dbReference type="SMART" id="SM00867"/>
    </source>
</evidence>
<dbReference type="SMART" id="SM00867">
    <property type="entry name" value="YceI"/>
    <property type="match status" value="1"/>
</dbReference>
<dbReference type="Gene3D" id="2.40.128.110">
    <property type="entry name" value="Lipid/polyisoprenoid-binding, YceI-like"/>
    <property type="match status" value="1"/>
</dbReference>
<protein>
    <submittedName>
        <fullName evidence="2">Protein YceI</fullName>
    </submittedName>
</protein>
<dbReference type="PANTHER" id="PTHR34406:SF1">
    <property type="entry name" value="PROTEIN YCEI"/>
    <property type="match status" value="1"/>
</dbReference>
<dbReference type="InterPro" id="IPR036761">
    <property type="entry name" value="TTHA0802/YceI-like_sf"/>
</dbReference>
<accession>A0A1J5QTE4</accession>